<dbReference type="Gene3D" id="1.10.10.10">
    <property type="entry name" value="Winged helix-like DNA-binding domain superfamily/Winged helix DNA-binding domain"/>
    <property type="match status" value="1"/>
</dbReference>
<dbReference type="OrthoDB" id="9786141at2"/>
<dbReference type="AlphaFoldDB" id="A0A223NXT2"/>
<accession>A0A223NXT2</accession>
<evidence type="ECO:0000259" key="1">
    <source>
        <dbReference type="Pfam" id="PF21906"/>
    </source>
</evidence>
<dbReference type="GO" id="GO:0016787">
    <property type="term" value="F:hydrolase activity"/>
    <property type="evidence" value="ECO:0007669"/>
    <property type="project" value="UniProtKB-KW"/>
</dbReference>
<organism evidence="2 3">
    <name type="scientific">Mucilaginibacter xinganensis</name>
    <dbReference type="NCBI Taxonomy" id="1234841"/>
    <lineage>
        <taxon>Bacteria</taxon>
        <taxon>Pseudomonadati</taxon>
        <taxon>Bacteroidota</taxon>
        <taxon>Sphingobacteriia</taxon>
        <taxon>Sphingobacteriales</taxon>
        <taxon>Sphingobacteriaceae</taxon>
        <taxon>Mucilaginibacter</taxon>
    </lineage>
</organism>
<keyword evidence="3" id="KW-1185">Reference proteome</keyword>
<name>A0A223NXT2_9SPHI</name>
<dbReference type="SUPFAM" id="SSF55811">
    <property type="entry name" value="Nudix"/>
    <property type="match status" value="1"/>
</dbReference>
<dbReference type="InterPro" id="IPR054105">
    <property type="entry name" value="WHD_NrtR"/>
</dbReference>
<keyword evidence="2" id="KW-0378">Hydrolase</keyword>
<gene>
    <name evidence="2" type="ORF">MuYL_2785</name>
</gene>
<dbReference type="EMBL" id="CP022743">
    <property type="protein sequence ID" value="ASU34672.1"/>
    <property type="molecule type" value="Genomic_DNA"/>
</dbReference>
<dbReference type="InterPro" id="IPR036388">
    <property type="entry name" value="WH-like_DNA-bd_sf"/>
</dbReference>
<dbReference type="CDD" id="cd18873">
    <property type="entry name" value="NUDIX_NadM_like"/>
    <property type="match status" value="1"/>
</dbReference>
<dbReference type="Gene3D" id="3.90.79.10">
    <property type="entry name" value="Nucleoside Triphosphate Pyrophosphohydrolase"/>
    <property type="match status" value="1"/>
</dbReference>
<dbReference type="PANTHER" id="PTHR43736:SF4">
    <property type="entry name" value="SLR1690 PROTEIN"/>
    <property type="match status" value="1"/>
</dbReference>
<evidence type="ECO:0000313" key="3">
    <source>
        <dbReference type="Proteomes" id="UP000215002"/>
    </source>
</evidence>
<dbReference type="Proteomes" id="UP000215002">
    <property type="component" value="Chromosome"/>
</dbReference>
<reference evidence="2 3" key="1">
    <citation type="submission" date="2017-08" db="EMBL/GenBank/DDBJ databases">
        <title>Complete genome sequence of Mucilaginibacter sp. strain BJC16-A31.</title>
        <authorList>
            <consortium name="Henan University of Science and Technology"/>
            <person name="You X."/>
        </authorList>
    </citation>
    <scope>NUCLEOTIDE SEQUENCE [LARGE SCALE GENOMIC DNA]</scope>
    <source>
        <strain evidence="2 3">BJC16-A31</strain>
    </source>
</reference>
<dbReference type="PANTHER" id="PTHR43736">
    <property type="entry name" value="ADP-RIBOSE PYROPHOSPHATASE"/>
    <property type="match status" value="1"/>
</dbReference>
<dbReference type="InterPro" id="IPR015797">
    <property type="entry name" value="NUDIX_hydrolase-like_dom_sf"/>
</dbReference>
<dbReference type="Pfam" id="PF21906">
    <property type="entry name" value="WHD_NrtR"/>
    <property type="match status" value="1"/>
</dbReference>
<proteinExistence type="predicted"/>
<dbReference type="KEGG" id="muc:MuYL_2785"/>
<dbReference type="RefSeq" id="WP_094570997.1">
    <property type="nucleotide sequence ID" value="NZ_CP022743.1"/>
</dbReference>
<protein>
    <submittedName>
        <fullName evidence="2">NUDIX hydrolase</fullName>
    </submittedName>
</protein>
<evidence type="ECO:0000313" key="2">
    <source>
        <dbReference type="EMBL" id="ASU34672.1"/>
    </source>
</evidence>
<feature type="domain" description="NrtR DNA-binding winged helix" evidence="1">
    <location>
        <begin position="179"/>
        <end position="239"/>
    </location>
</feature>
<dbReference type="InterPro" id="IPR036390">
    <property type="entry name" value="WH_DNA-bd_sf"/>
</dbReference>
<sequence>MTKINSPRETDEKGEGFLKSIAIDAVIFGFHNNQLKVLLIEYKRTGLFALPGGFIKDDEDVNSAATRVVNDRTGLDDIFLEQFYVFGDYSRYNPAQFKIIISAGGAAPPDDHWLLKRFISIGYYALVDFTRAKPTPAAIFDSCDWYDLGSMPTLIQDHSLIVDKALNTLRANLDHKVIGFNLLPGEFTMGDLQKLYETILGKKLLRPAFQRKMLALGILERVAKKWTGGAHKAPYLYKFINETIGFSSKQ</sequence>
<dbReference type="SUPFAM" id="SSF46785">
    <property type="entry name" value="Winged helix' DNA-binding domain"/>
    <property type="match status" value="1"/>
</dbReference>